<gene>
    <name evidence="2" type="ORF">BSTOLATCC_MIC5356</name>
</gene>
<evidence type="ECO:0000313" key="2">
    <source>
        <dbReference type="EMBL" id="CAG9312106.1"/>
    </source>
</evidence>
<evidence type="ECO:0000313" key="3">
    <source>
        <dbReference type="Proteomes" id="UP001162131"/>
    </source>
</evidence>
<feature type="region of interest" description="Disordered" evidence="1">
    <location>
        <begin position="197"/>
        <end position="216"/>
    </location>
</feature>
<dbReference type="EMBL" id="CAJZBQ010000005">
    <property type="protein sequence ID" value="CAG9312106.1"/>
    <property type="molecule type" value="Genomic_DNA"/>
</dbReference>
<proteinExistence type="predicted"/>
<evidence type="ECO:0000256" key="1">
    <source>
        <dbReference type="SAM" id="MobiDB-lite"/>
    </source>
</evidence>
<sequence length="325" mass="36532">MLKLLPHVCICQTCGRKLLQTNAAVQTDPVIDFSSPIDDAGRFRKPGAPFRNDPEESKYLMVKLKRLTGDTSQEMDVESIVDIDEELSINPEKSFKLGLNFELEDTGNLPEISNVSLPEDSSLNLLKELEQIVEKSTIHRKFPSSASTEKFNYSPKESFGLTSQESRKAVNITETRPFHLTKSSKFSAKSLLNNSKRDPIKPPIINESQNSKENKTELDSVDIENISGIEKESLNISVEVEESSRLSGTYSILLSKHKQIDPHGKSAFKQLIQMEKNSLKEQYSEKKCSFSKSKRYKGEDSLNLSNNISKVTTFADSYENKSGLI</sequence>
<comment type="caution">
    <text evidence="2">The sequence shown here is derived from an EMBL/GenBank/DDBJ whole genome shotgun (WGS) entry which is preliminary data.</text>
</comment>
<dbReference type="AlphaFoldDB" id="A0AAU9ICE5"/>
<dbReference type="Proteomes" id="UP001162131">
    <property type="component" value="Unassembled WGS sequence"/>
</dbReference>
<protein>
    <submittedName>
        <fullName evidence="2">Uncharacterized protein</fullName>
    </submittedName>
</protein>
<name>A0AAU9ICE5_9CILI</name>
<accession>A0AAU9ICE5</accession>
<keyword evidence="3" id="KW-1185">Reference proteome</keyword>
<organism evidence="2 3">
    <name type="scientific">Blepharisma stoltei</name>
    <dbReference type="NCBI Taxonomy" id="1481888"/>
    <lineage>
        <taxon>Eukaryota</taxon>
        <taxon>Sar</taxon>
        <taxon>Alveolata</taxon>
        <taxon>Ciliophora</taxon>
        <taxon>Postciliodesmatophora</taxon>
        <taxon>Heterotrichea</taxon>
        <taxon>Heterotrichida</taxon>
        <taxon>Blepharismidae</taxon>
        <taxon>Blepharisma</taxon>
    </lineage>
</organism>
<reference evidence="2" key="1">
    <citation type="submission" date="2021-09" db="EMBL/GenBank/DDBJ databases">
        <authorList>
            <consortium name="AG Swart"/>
            <person name="Singh M."/>
            <person name="Singh A."/>
            <person name="Seah K."/>
            <person name="Emmerich C."/>
        </authorList>
    </citation>
    <scope>NUCLEOTIDE SEQUENCE</scope>
    <source>
        <strain evidence="2">ATCC30299</strain>
    </source>
</reference>